<reference evidence="2 3" key="1">
    <citation type="submission" date="2016-11" db="EMBL/GenBank/DDBJ databases">
        <authorList>
            <person name="Jaros S."/>
            <person name="Januszkiewicz K."/>
            <person name="Wedrychowicz H."/>
        </authorList>
    </citation>
    <scope>NUCLEOTIDE SEQUENCE [LARGE SCALE GENOMIC DNA]</scope>
    <source>
        <strain evidence="2 3">DSM 27406</strain>
    </source>
</reference>
<gene>
    <name evidence="2" type="ORF">SAMN05444266_101840</name>
</gene>
<dbReference type="AlphaFoldDB" id="A0A1M6X0L7"/>
<organism evidence="2 3">
    <name type="scientific">Chitinophaga jiangningensis</name>
    <dbReference type="NCBI Taxonomy" id="1419482"/>
    <lineage>
        <taxon>Bacteria</taxon>
        <taxon>Pseudomonadati</taxon>
        <taxon>Bacteroidota</taxon>
        <taxon>Chitinophagia</taxon>
        <taxon>Chitinophagales</taxon>
        <taxon>Chitinophagaceae</taxon>
        <taxon>Chitinophaga</taxon>
    </lineage>
</organism>
<feature type="transmembrane region" description="Helical" evidence="1">
    <location>
        <begin position="39"/>
        <end position="59"/>
    </location>
</feature>
<evidence type="ECO:0000313" key="2">
    <source>
        <dbReference type="EMBL" id="SHK99399.1"/>
    </source>
</evidence>
<feature type="transmembrane region" description="Helical" evidence="1">
    <location>
        <begin position="7"/>
        <end position="33"/>
    </location>
</feature>
<keyword evidence="1" id="KW-0472">Membrane</keyword>
<name>A0A1M6X0L7_9BACT</name>
<proteinExistence type="predicted"/>
<sequence>MTFKFRLYRILTSICLFMSSFTTLMGFIGLISSGLNPQIFLNVAFLSLFFVHSLLSLYLQRSLLIPQIPLKESTPGGIRITGGIIIFFTSLSIISGLIMLANADILLAPLQEKLMSENPEAFKDMNVSVIRLMGAMLIIFPALYLINAILGFGFLKKWKQQQQELEDSSRPEDDNLML</sequence>
<evidence type="ECO:0000313" key="3">
    <source>
        <dbReference type="Proteomes" id="UP000184420"/>
    </source>
</evidence>
<feature type="transmembrane region" description="Helical" evidence="1">
    <location>
        <begin position="128"/>
        <end position="155"/>
    </location>
</feature>
<keyword evidence="1" id="KW-1133">Transmembrane helix</keyword>
<keyword evidence="1" id="KW-0812">Transmembrane</keyword>
<dbReference type="STRING" id="1419482.SAMN05444266_101840"/>
<evidence type="ECO:0000256" key="1">
    <source>
        <dbReference type="SAM" id="Phobius"/>
    </source>
</evidence>
<dbReference type="EMBL" id="FRBL01000001">
    <property type="protein sequence ID" value="SHK99399.1"/>
    <property type="molecule type" value="Genomic_DNA"/>
</dbReference>
<keyword evidence="3" id="KW-1185">Reference proteome</keyword>
<protein>
    <submittedName>
        <fullName evidence="2">Uncharacterized protein</fullName>
    </submittedName>
</protein>
<feature type="transmembrane region" description="Helical" evidence="1">
    <location>
        <begin position="80"/>
        <end position="108"/>
    </location>
</feature>
<accession>A0A1M6X0L7</accession>
<dbReference type="Proteomes" id="UP000184420">
    <property type="component" value="Unassembled WGS sequence"/>
</dbReference>